<gene>
    <name evidence="1" type="ORF">E2I00_003740</name>
</gene>
<dbReference type="AlphaFoldDB" id="A0A6A1Q8C2"/>
<keyword evidence="2" id="KW-1185">Reference proteome</keyword>
<dbReference type="EMBL" id="SGJD01000777">
    <property type="protein sequence ID" value="KAB0403575.1"/>
    <property type="molecule type" value="Genomic_DNA"/>
</dbReference>
<evidence type="ECO:0000313" key="1">
    <source>
        <dbReference type="EMBL" id="KAB0403575.1"/>
    </source>
</evidence>
<dbReference type="OrthoDB" id="10445659at2759"/>
<dbReference type="Proteomes" id="UP000437017">
    <property type="component" value="Unassembled WGS sequence"/>
</dbReference>
<comment type="caution">
    <text evidence="1">The sequence shown here is derived from an EMBL/GenBank/DDBJ whole genome shotgun (WGS) entry which is preliminary data.</text>
</comment>
<proteinExistence type="predicted"/>
<protein>
    <submittedName>
        <fullName evidence="1">Uncharacterized protein</fullName>
    </submittedName>
</protein>
<name>A0A6A1Q8C2_BALPH</name>
<feature type="non-terminal residue" evidence="1">
    <location>
        <position position="1"/>
    </location>
</feature>
<accession>A0A6A1Q8C2</accession>
<sequence length="144" mass="16858">NPCLSHEGHTTFLVSQYYSRLRKMSQLFPLHLIKAQRYFSWNTPSLNRVEQLPQRAEDKSVMIEDRFKKLSVNSYYVSRIPCHFLNSVDEIDMICFPNYPEANPGTNMDIRTLKEDYMNTEGEKYVNSARIVSSATKLDKENLI</sequence>
<organism evidence="1 2">
    <name type="scientific">Balaenoptera physalus</name>
    <name type="common">Fin whale</name>
    <name type="synonym">Balaena physalus</name>
    <dbReference type="NCBI Taxonomy" id="9770"/>
    <lineage>
        <taxon>Eukaryota</taxon>
        <taxon>Metazoa</taxon>
        <taxon>Chordata</taxon>
        <taxon>Craniata</taxon>
        <taxon>Vertebrata</taxon>
        <taxon>Euteleostomi</taxon>
        <taxon>Mammalia</taxon>
        <taxon>Eutheria</taxon>
        <taxon>Laurasiatheria</taxon>
        <taxon>Artiodactyla</taxon>
        <taxon>Whippomorpha</taxon>
        <taxon>Cetacea</taxon>
        <taxon>Mysticeti</taxon>
        <taxon>Balaenopteridae</taxon>
        <taxon>Balaenoptera</taxon>
    </lineage>
</organism>
<reference evidence="1 2" key="1">
    <citation type="journal article" date="2019" name="PLoS ONE">
        <title>Genomic analyses reveal an absence of contemporary introgressive admixture between fin whales and blue whales, despite known hybrids.</title>
        <authorList>
            <person name="Westbury M.V."/>
            <person name="Petersen B."/>
            <person name="Lorenzen E.D."/>
        </authorList>
    </citation>
    <scope>NUCLEOTIDE SEQUENCE [LARGE SCALE GENOMIC DNA]</scope>
    <source>
        <strain evidence="1">FinWhale-01</strain>
    </source>
</reference>
<evidence type="ECO:0000313" key="2">
    <source>
        <dbReference type="Proteomes" id="UP000437017"/>
    </source>
</evidence>